<sequence length="1700" mass="190514">MEPWTSEHEQRQQRMLAVAKLKNATSLPRTRDGRRTPMPPAAVSEGEKTNTDDEGKEDEIHTPPHKLLPEVPTEPVVEDSQAAPGLSEDGEDATAATSWSSKRHLRLRTRSRGSKEKPKNSAAMSPTSSSFFPSDSSQDEAASPLVPLASPIPGLAALARSRFLRSPTPSTPGFTAYFPGTCPPTPNLPSLEDWQRGLFRSNSVGSTSVARTMVRRKFNGGTEMYYPSLSPMLPPLPGQLGRNNTISGGERTAAREFMLTRLGGRIVEEPTEEELGASNSEEYAVPPPTPKRKRRRVHRGSRAASTNTAGVSDSEFLSTSPNTPIVLPTPLPATFEPLSEPRFPTSSNRAATPRSLAGTEPSPLPLASSRRRPAPATQSPVEREQKQLEQPRRRSVIVEDEDDERLVPMKSRKLPTLPQVLPFNYHFGKQSPSLSSDNVRASPIQSSPTRFSPAGVASPPTPTARSSRHPTPKYPPQSSPFTVPLQENQTREDEEEEEEEKVLYPADSYHPRNTSDNEFERQPNGVGSPVPVRMPIDDDDEREENDVADDEEEEEEQEYEQQSSPRSSAEFSPREAYDPQNSFEKTDKYTGPTSPVNPTALTNIDYFSPMSPSQSSGLELSELPMTLPGVQQRLIGRKESSVPNIPTPERLLPSASKKLLLSELVLHEDNLLERDWEDEEIVLLSASERTFGRGVDSRGVTPSPAPHAVPVTAPASQNALPQSAFLDTAKTLPKGIRPSVGFPDINMLIQDWAISTGLHSPDVAEMCDICSISHMLPFCQVPLQAPFSIHDLDALESNIKYRVWFTGFVWYMAGEGATPIWETIFSDASVFWLWQDEDEEHIKEFVQTLPASHRIPLVSTDGALRTLKAVSISRAMVAPNLLAHLTPPTRLRVIAWLMVAGLFRKNRKFKDEGFPSIAVLIHDWAKSTALFSNSAEAAKACNICSVSHLLPVWIETLSQIYSLENLKSLPWSGCDCLNSHLSAHPGQRRAILEKNSLVLHMLYELVVPPWVLIHWVTFRTVVTVADEQVDLLAPFLEMIRGSSTDQDLFAWDEDENLRLWRWLQAGDITRPTLYPQDWNGYMVEIPFSTWLEISTLTKTAVRPLCYGSDYTTLTFRKILAPLRISFEHSPLNFMTCVVDPGHDLEERSKRNNLDSIEFWSSTNLEKWLMKCRENLCRSFWNSSPPSSVIQRVQDTLLISETLPQNLTIYADHRRQQRLRPLNENDWHSKSGVEFLVALSQYRADVKNLLGMVKKSAKTALTHKIATDVCEHMHNDLLAVVARLVLFFRDQKSYKMFLARRGTEAQQLLDFLQDLLDLDSFSVIKPLIFQALRQLSRPSALHPRCFALSGLQRLGQQVTGGGFGDIWKGLVGGQNVCVKVMRIFGSSNIEAALKEFSREAVIWRQLCHPNVLPFFGLYYVEDRLCLISPWMEHGHIIDFLRNHEPTDTKRLALILDVALGLQYLHDQKVVHGDLKGLNILVTPSHRACIADFGVSSIADNITVRFTHSTVPARAGTSRYQAPELFRIDSPTKIHYGSDVYAFACVCYEILTGHVPFHELHNDMAVMMKVAGGYRPSRPTSSPGVFDDLWELLRSCWEEEAEKRPTALEVVERLEDPSIGAKPTPFTADWDEKFTSKFRRSVQGEPLLPSVTQIERMLYGDKKAQACRECHPDQEASNRNNERSLDRHWVRNPGADKRSQGS</sequence>
<feature type="domain" description="Protein kinase" evidence="2">
    <location>
        <begin position="1351"/>
        <end position="1617"/>
    </location>
</feature>
<dbReference type="InterPro" id="IPR011009">
    <property type="entry name" value="Kinase-like_dom_sf"/>
</dbReference>
<gene>
    <name evidence="3" type="ORF">MSAN_00177200</name>
</gene>
<dbReference type="InterPro" id="IPR001245">
    <property type="entry name" value="Ser-Thr/Tyr_kinase_cat_dom"/>
</dbReference>
<dbReference type="EMBL" id="JACAZH010000001">
    <property type="protein sequence ID" value="KAF7377549.1"/>
    <property type="molecule type" value="Genomic_DNA"/>
</dbReference>
<dbReference type="SMART" id="SM00220">
    <property type="entry name" value="S_TKc"/>
    <property type="match status" value="1"/>
</dbReference>
<feature type="compositionally biased region" description="Polar residues" evidence="1">
    <location>
        <begin position="430"/>
        <end position="450"/>
    </location>
</feature>
<protein>
    <submittedName>
        <fullName evidence="3">Protein kinase domain-containing protein</fullName>
    </submittedName>
</protein>
<reference evidence="3" key="1">
    <citation type="submission" date="2020-05" db="EMBL/GenBank/DDBJ databases">
        <title>Mycena genomes resolve the evolution of fungal bioluminescence.</title>
        <authorList>
            <person name="Tsai I.J."/>
        </authorList>
    </citation>
    <scope>NUCLEOTIDE SEQUENCE</scope>
    <source>
        <strain evidence="3">160909Yilan</strain>
    </source>
</reference>
<dbReference type="GO" id="GO:0005524">
    <property type="term" value="F:ATP binding"/>
    <property type="evidence" value="ECO:0007669"/>
    <property type="project" value="InterPro"/>
</dbReference>
<feature type="compositionally biased region" description="Basic residues" evidence="1">
    <location>
        <begin position="101"/>
        <end position="112"/>
    </location>
</feature>
<dbReference type="Pfam" id="PF07714">
    <property type="entry name" value="PK_Tyr_Ser-Thr"/>
    <property type="match status" value="1"/>
</dbReference>
<dbReference type="PROSITE" id="PS50011">
    <property type="entry name" value="PROTEIN_KINASE_DOM"/>
    <property type="match status" value="1"/>
</dbReference>
<feature type="compositionally biased region" description="Basic and acidic residues" evidence="1">
    <location>
        <begin position="45"/>
        <end position="62"/>
    </location>
</feature>
<dbReference type="OrthoDB" id="1668230at2759"/>
<feature type="region of interest" description="Disordered" evidence="1">
    <location>
        <begin position="1667"/>
        <end position="1700"/>
    </location>
</feature>
<evidence type="ECO:0000313" key="4">
    <source>
        <dbReference type="Proteomes" id="UP000623467"/>
    </source>
</evidence>
<dbReference type="PANTHER" id="PTHR44329">
    <property type="entry name" value="SERINE/THREONINE-PROTEIN KINASE TNNI3K-RELATED"/>
    <property type="match status" value="1"/>
</dbReference>
<evidence type="ECO:0000256" key="1">
    <source>
        <dbReference type="SAM" id="MobiDB-lite"/>
    </source>
</evidence>
<dbReference type="SUPFAM" id="SSF56112">
    <property type="entry name" value="Protein kinase-like (PK-like)"/>
    <property type="match status" value="1"/>
</dbReference>
<feature type="compositionally biased region" description="Basic and acidic residues" evidence="1">
    <location>
        <begin position="509"/>
        <end position="521"/>
    </location>
</feature>
<feature type="compositionally biased region" description="Low complexity" evidence="1">
    <location>
        <begin position="121"/>
        <end position="136"/>
    </location>
</feature>
<feature type="compositionally biased region" description="Basic and acidic residues" evidence="1">
    <location>
        <begin position="381"/>
        <end position="392"/>
    </location>
</feature>
<proteinExistence type="predicted"/>
<dbReference type="GO" id="GO:0004674">
    <property type="term" value="F:protein serine/threonine kinase activity"/>
    <property type="evidence" value="ECO:0007669"/>
    <property type="project" value="TreeGrafter"/>
</dbReference>
<feature type="region of interest" description="Disordered" evidence="1">
    <location>
        <begin position="264"/>
        <end position="597"/>
    </location>
</feature>
<keyword evidence="4" id="KW-1185">Reference proteome</keyword>
<dbReference type="PROSITE" id="PS00108">
    <property type="entry name" value="PROTEIN_KINASE_ST"/>
    <property type="match status" value="1"/>
</dbReference>
<dbReference type="InterPro" id="IPR000719">
    <property type="entry name" value="Prot_kinase_dom"/>
</dbReference>
<keyword evidence="3" id="KW-0808">Transferase</keyword>
<name>A0A8H6ZHB8_9AGAR</name>
<feature type="compositionally biased region" description="Polar residues" evidence="1">
    <location>
        <begin position="303"/>
        <end position="323"/>
    </location>
</feature>
<accession>A0A8H6ZHB8</accession>
<evidence type="ECO:0000259" key="2">
    <source>
        <dbReference type="PROSITE" id="PS50011"/>
    </source>
</evidence>
<feature type="region of interest" description="Disordered" evidence="1">
    <location>
        <begin position="21"/>
        <end position="145"/>
    </location>
</feature>
<dbReference type="Proteomes" id="UP000623467">
    <property type="component" value="Unassembled WGS sequence"/>
</dbReference>
<organism evidence="3 4">
    <name type="scientific">Mycena sanguinolenta</name>
    <dbReference type="NCBI Taxonomy" id="230812"/>
    <lineage>
        <taxon>Eukaryota</taxon>
        <taxon>Fungi</taxon>
        <taxon>Dikarya</taxon>
        <taxon>Basidiomycota</taxon>
        <taxon>Agaricomycotina</taxon>
        <taxon>Agaricomycetes</taxon>
        <taxon>Agaricomycetidae</taxon>
        <taxon>Agaricales</taxon>
        <taxon>Marasmiineae</taxon>
        <taxon>Mycenaceae</taxon>
        <taxon>Mycena</taxon>
    </lineage>
</organism>
<dbReference type="InterPro" id="IPR008271">
    <property type="entry name" value="Ser/Thr_kinase_AS"/>
</dbReference>
<evidence type="ECO:0000313" key="3">
    <source>
        <dbReference type="EMBL" id="KAF7377549.1"/>
    </source>
</evidence>
<feature type="compositionally biased region" description="Polar residues" evidence="1">
    <location>
        <begin position="561"/>
        <end position="570"/>
    </location>
</feature>
<keyword evidence="3" id="KW-0418">Kinase</keyword>
<feature type="compositionally biased region" description="Acidic residues" evidence="1">
    <location>
        <begin position="537"/>
        <end position="559"/>
    </location>
</feature>
<dbReference type="Gene3D" id="1.10.510.10">
    <property type="entry name" value="Transferase(Phosphotransferase) domain 1"/>
    <property type="match status" value="1"/>
</dbReference>
<dbReference type="InterPro" id="IPR051681">
    <property type="entry name" value="Ser/Thr_Kinases-Pseudokinases"/>
</dbReference>
<comment type="caution">
    <text evidence="3">The sequence shown here is derived from an EMBL/GenBank/DDBJ whole genome shotgun (WGS) entry which is preliminary data.</text>
</comment>
<feature type="compositionally biased region" description="Basic residues" evidence="1">
    <location>
        <begin position="290"/>
        <end position="301"/>
    </location>
</feature>
<feature type="compositionally biased region" description="Polar residues" evidence="1">
    <location>
        <begin position="479"/>
        <end position="488"/>
    </location>
</feature>